<comment type="similarity">
    <text evidence="2">Belongs to the COG8 family.</text>
</comment>
<dbReference type="InterPro" id="IPR007255">
    <property type="entry name" value="COG8"/>
</dbReference>
<dbReference type="OMA" id="QRCIHGV"/>
<feature type="compositionally biased region" description="Polar residues" evidence="9">
    <location>
        <begin position="507"/>
        <end position="521"/>
    </location>
</feature>
<evidence type="ECO:0000256" key="7">
    <source>
        <dbReference type="ARBA" id="ARBA00023136"/>
    </source>
</evidence>
<feature type="compositionally biased region" description="Low complexity" evidence="9">
    <location>
        <begin position="544"/>
        <end position="577"/>
    </location>
</feature>
<proteinExistence type="inferred from homology"/>
<dbReference type="VEuPathDB" id="TriTrypDB:Lsey_0125_0130"/>
<evidence type="ECO:0000256" key="5">
    <source>
        <dbReference type="ARBA" id="ARBA00022927"/>
    </source>
</evidence>
<evidence type="ECO:0000256" key="8">
    <source>
        <dbReference type="ARBA" id="ARBA00031347"/>
    </source>
</evidence>
<dbReference type="GO" id="GO:0000139">
    <property type="term" value="C:Golgi membrane"/>
    <property type="evidence" value="ECO:0007669"/>
    <property type="project" value="UniProtKB-SubCell"/>
</dbReference>
<dbReference type="EMBL" id="LJSK01000125">
    <property type="protein sequence ID" value="KPI86555.1"/>
    <property type="molecule type" value="Genomic_DNA"/>
</dbReference>
<dbReference type="GO" id="GO:0006891">
    <property type="term" value="P:intra-Golgi vesicle-mediated transport"/>
    <property type="evidence" value="ECO:0007669"/>
    <property type="project" value="TreeGrafter"/>
</dbReference>
<dbReference type="OrthoDB" id="1661054at2759"/>
<comment type="caution">
    <text evidence="10">The sequence shown here is derived from an EMBL/GenBank/DDBJ whole genome shotgun (WGS) entry which is preliminary data.</text>
</comment>
<dbReference type="PANTHER" id="PTHR21311:SF0">
    <property type="entry name" value="CONSERVED OLIGOMERIC GOLGI COMPLEX SUBUNIT 8"/>
    <property type="match status" value="1"/>
</dbReference>
<dbReference type="GO" id="GO:0015031">
    <property type="term" value="P:protein transport"/>
    <property type="evidence" value="ECO:0007669"/>
    <property type="project" value="UniProtKB-KW"/>
</dbReference>
<accession>A0A0N1IKS6</accession>
<evidence type="ECO:0000256" key="1">
    <source>
        <dbReference type="ARBA" id="ARBA00004395"/>
    </source>
</evidence>
<feature type="region of interest" description="Disordered" evidence="9">
    <location>
        <begin position="540"/>
        <end position="600"/>
    </location>
</feature>
<name>A0A0N1IKS6_LEPSE</name>
<evidence type="ECO:0000256" key="4">
    <source>
        <dbReference type="ARBA" id="ARBA00022448"/>
    </source>
</evidence>
<keyword evidence="11" id="KW-1185">Reference proteome</keyword>
<dbReference type="InterPro" id="IPR016159">
    <property type="entry name" value="Cullin_repeat-like_dom_sf"/>
</dbReference>
<dbReference type="GO" id="GO:0017119">
    <property type="term" value="C:Golgi transport complex"/>
    <property type="evidence" value="ECO:0007669"/>
    <property type="project" value="InterPro"/>
</dbReference>
<sequence length="600" mass="64723">MPNENKEEARVREAIVDCAVAHYDLLANAHASNVSAAAISSSAEDTVKGLTGSLQTLQSSSQLLHFAGQTWRQEKAQLRGAVMSHQKLVTMMEAPALVEECVRHNMFHEALLIFEHVMMLCQHMSDVYVFQRLQAEMVDAMELVVETHVLPMLSGPLSVDTAYKAISLLRRLGCSPAYLRSLFLWSRAVFVAQLMQEAEASTVPYSRILKYVTVYKVHVSEATLQYKACFLSNTEAQHRGAAQELSLWCQEQAHRFVSLMSAALQHLCNGSELALVIQQCSSCATTTVRVRTDVSGLLGGVLVEKVRSLFADGMRQARMTYRTAMKTSSWRVSVYCHNTNLTCLTVIDTPATVSDTPAVQLAQWLPLAYAVNGILSSFNAIRKCLLPGVEASCGEEVYHLVVEVAQDMLTDTPLLYTMDNAEKGVYATFVKAFKRLYYPYVVHLVGRILGSAHRELMEDRLQGVMRNVDELLFLVDPPPAAAASTREELSQSASHGATAAPVKAAAPQSSEAVSPPSSEQLSGVAFSGVSPVPCDPAPTQAAFATSAPATSQRPPAPASAATAALSTMSAPTAAFPAARPPGPPAAVTASMPAQPPSTII</sequence>
<evidence type="ECO:0000256" key="9">
    <source>
        <dbReference type="SAM" id="MobiDB-lite"/>
    </source>
</evidence>
<keyword evidence="7" id="KW-0472">Membrane</keyword>
<gene>
    <name evidence="10" type="ORF">ABL78_4378</name>
</gene>
<protein>
    <recommendedName>
        <fullName evidence="3">Conserved oligomeric Golgi complex subunit 8</fullName>
    </recommendedName>
    <alternativeName>
        <fullName evidence="8">Component of oligomeric Golgi complex 8</fullName>
    </alternativeName>
</protein>
<dbReference type="AlphaFoldDB" id="A0A0N1IKS6"/>
<dbReference type="PANTHER" id="PTHR21311">
    <property type="entry name" value="CONSERVED OLIGOMERIC GOLGI COMPLEX COMPONENT 8"/>
    <property type="match status" value="1"/>
</dbReference>
<dbReference type="SUPFAM" id="SSF74788">
    <property type="entry name" value="Cullin repeat-like"/>
    <property type="match status" value="1"/>
</dbReference>
<reference evidence="10 11" key="1">
    <citation type="journal article" date="2015" name="PLoS Pathog.">
        <title>Leptomonas seymouri: Adaptations to the Dixenous Life Cycle Analyzed by Genome Sequencing, Transcriptome Profiling and Co-infection with Leishmania donovani.</title>
        <authorList>
            <person name="Kraeva N."/>
            <person name="Butenko A."/>
            <person name="Hlavacova J."/>
            <person name="Kostygov A."/>
            <person name="Myskova J."/>
            <person name="Grybchuk D."/>
            <person name="Lestinova T."/>
            <person name="Votypka J."/>
            <person name="Volf P."/>
            <person name="Opperdoes F."/>
            <person name="Flegontov P."/>
            <person name="Lukes J."/>
            <person name="Yurchenko V."/>
        </authorList>
    </citation>
    <scope>NUCLEOTIDE SEQUENCE [LARGE SCALE GENOMIC DNA]</scope>
    <source>
        <strain evidence="10 11">ATCC 30220</strain>
    </source>
</reference>
<feature type="compositionally biased region" description="Low complexity" evidence="9">
    <location>
        <begin position="497"/>
        <end position="506"/>
    </location>
</feature>
<dbReference type="Proteomes" id="UP000038009">
    <property type="component" value="Unassembled WGS sequence"/>
</dbReference>
<dbReference type="Pfam" id="PF04124">
    <property type="entry name" value="Dor1"/>
    <property type="match status" value="1"/>
</dbReference>
<feature type="region of interest" description="Disordered" evidence="9">
    <location>
        <begin position="483"/>
        <end position="524"/>
    </location>
</feature>
<evidence type="ECO:0000256" key="3">
    <source>
        <dbReference type="ARBA" id="ARBA00020983"/>
    </source>
</evidence>
<evidence type="ECO:0000313" key="10">
    <source>
        <dbReference type="EMBL" id="KPI86555.1"/>
    </source>
</evidence>
<comment type="subcellular location">
    <subcellularLocation>
        <location evidence="1">Golgi apparatus membrane</location>
        <topology evidence="1">Peripheral membrane protein</topology>
    </subcellularLocation>
</comment>
<keyword evidence="6" id="KW-0333">Golgi apparatus</keyword>
<organism evidence="10 11">
    <name type="scientific">Leptomonas seymouri</name>
    <dbReference type="NCBI Taxonomy" id="5684"/>
    <lineage>
        <taxon>Eukaryota</taxon>
        <taxon>Discoba</taxon>
        <taxon>Euglenozoa</taxon>
        <taxon>Kinetoplastea</taxon>
        <taxon>Metakinetoplastina</taxon>
        <taxon>Trypanosomatida</taxon>
        <taxon>Trypanosomatidae</taxon>
        <taxon>Leishmaniinae</taxon>
        <taxon>Leptomonas</taxon>
    </lineage>
</organism>
<evidence type="ECO:0000313" key="11">
    <source>
        <dbReference type="Proteomes" id="UP000038009"/>
    </source>
</evidence>
<evidence type="ECO:0000256" key="6">
    <source>
        <dbReference type="ARBA" id="ARBA00023034"/>
    </source>
</evidence>
<evidence type="ECO:0000256" key="2">
    <source>
        <dbReference type="ARBA" id="ARBA00006419"/>
    </source>
</evidence>
<keyword evidence="5" id="KW-0653">Protein transport</keyword>
<keyword evidence="4" id="KW-0813">Transport</keyword>